<protein>
    <submittedName>
        <fullName evidence="2">Chromosome partitioning protein ParA</fullName>
    </submittedName>
    <submittedName>
        <fullName evidence="3">Cobyrinic acid ac-diamide synthase</fullName>
    </submittedName>
</protein>
<dbReference type="GeneID" id="30920070"/>
<dbReference type="GO" id="GO:0016887">
    <property type="term" value="F:ATP hydrolysis activity"/>
    <property type="evidence" value="ECO:0007669"/>
    <property type="project" value="TreeGrafter"/>
</dbReference>
<dbReference type="Proteomes" id="UP000186547">
    <property type="component" value="Chromosome"/>
</dbReference>
<dbReference type="GO" id="GO:0009898">
    <property type="term" value="C:cytoplasmic side of plasma membrane"/>
    <property type="evidence" value="ECO:0007669"/>
    <property type="project" value="TreeGrafter"/>
</dbReference>
<accession>M0LSL5</accession>
<dbReference type="RefSeq" id="WP_007140997.1">
    <property type="nucleotide sequence ID" value="NZ_AOLZ01000029.1"/>
</dbReference>
<dbReference type="PANTHER" id="PTHR43384">
    <property type="entry name" value="SEPTUM SITE-DETERMINING PROTEIN MIND HOMOLOG, CHLOROPLASTIC-RELATED"/>
    <property type="match status" value="1"/>
</dbReference>
<evidence type="ECO:0000313" key="3">
    <source>
        <dbReference type="EMBL" id="EMA35085.1"/>
    </source>
</evidence>
<evidence type="ECO:0000313" key="4">
    <source>
        <dbReference type="Proteomes" id="UP000011555"/>
    </source>
</evidence>
<dbReference type="EMBL" id="CP019285">
    <property type="protein sequence ID" value="APW96812.1"/>
    <property type="molecule type" value="Genomic_DNA"/>
</dbReference>
<proteinExistence type="predicted"/>
<evidence type="ECO:0000259" key="1">
    <source>
        <dbReference type="Pfam" id="PF01656"/>
    </source>
</evidence>
<feature type="domain" description="CobQ/CobB/MinD/ParA nucleotide binding" evidence="1">
    <location>
        <begin position="3"/>
        <end position="197"/>
    </location>
</feature>
<dbReference type="Proteomes" id="UP000011555">
    <property type="component" value="Unassembled WGS sequence"/>
</dbReference>
<reference evidence="3 4" key="2">
    <citation type="journal article" date="2014" name="PLoS Genet.">
        <title>Phylogenetically driven sequencing of extremely halophilic archaea reveals strategies for static and dynamic osmo-response.</title>
        <authorList>
            <person name="Becker E.A."/>
            <person name="Seitzer P.M."/>
            <person name="Tritt A."/>
            <person name="Larsen D."/>
            <person name="Krusor M."/>
            <person name="Yao A.I."/>
            <person name="Wu D."/>
            <person name="Madern D."/>
            <person name="Eisen J.A."/>
            <person name="Darling A.E."/>
            <person name="Facciotti M.T."/>
        </authorList>
    </citation>
    <scope>NUCLEOTIDE SEQUENCE [LARGE SCALE GENOMIC DNA]</scope>
    <source>
        <strain evidence="3 4">AJ5</strain>
    </source>
</reference>
<evidence type="ECO:0000313" key="5">
    <source>
        <dbReference type="Proteomes" id="UP000186547"/>
    </source>
</evidence>
<dbReference type="SUPFAM" id="SSF52540">
    <property type="entry name" value="P-loop containing nucleoside triphosphate hydrolases"/>
    <property type="match status" value="1"/>
</dbReference>
<keyword evidence="4" id="KW-1185">Reference proteome</keyword>
<dbReference type="EMBL" id="AOLZ01000029">
    <property type="protein sequence ID" value="EMA35085.1"/>
    <property type="molecule type" value="Genomic_DNA"/>
</dbReference>
<dbReference type="GO" id="GO:0051782">
    <property type="term" value="P:negative regulation of cell division"/>
    <property type="evidence" value="ECO:0007669"/>
    <property type="project" value="TreeGrafter"/>
</dbReference>
<dbReference type="eggNOG" id="arCOG00589">
    <property type="taxonomic scope" value="Archaea"/>
</dbReference>
<dbReference type="AlphaFoldDB" id="M0LSL5"/>
<dbReference type="GO" id="GO:0005829">
    <property type="term" value="C:cytosol"/>
    <property type="evidence" value="ECO:0007669"/>
    <property type="project" value="TreeGrafter"/>
</dbReference>
<reference evidence="2 5" key="1">
    <citation type="journal article" date="2011" name="J. Bacteriol.">
        <title>Genome sequence of Halobiforma lacisalsi AJ5, an extremely halophilic archaeon which harbors a bop gene.</title>
        <authorList>
            <person name="Jiang X."/>
            <person name="Wang S."/>
            <person name="Cheng H."/>
            <person name="Huo Y."/>
            <person name="Zhang X."/>
            <person name="Zhu X."/>
            <person name="Han X."/>
            <person name="Ni P."/>
            <person name="Wu M."/>
        </authorList>
    </citation>
    <scope>NUCLEOTIDE SEQUENCE [LARGE SCALE GENOMIC DNA]</scope>
    <source>
        <strain evidence="2 5">AJ5</strain>
    </source>
</reference>
<dbReference type="KEGG" id="hlc:CHINAEXTREME03060"/>
<dbReference type="Pfam" id="PF01656">
    <property type="entry name" value="CbiA"/>
    <property type="match status" value="1"/>
</dbReference>
<dbReference type="InterPro" id="IPR050625">
    <property type="entry name" value="ParA/MinD_ATPase"/>
</dbReference>
<dbReference type="InterPro" id="IPR027417">
    <property type="entry name" value="P-loop_NTPase"/>
</dbReference>
<organism evidence="3 4">
    <name type="scientific">Natronobacterium lacisalsi AJ5</name>
    <dbReference type="NCBI Taxonomy" id="358396"/>
    <lineage>
        <taxon>Archaea</taxon>
        <taxon>Methanobacteriati</taxon>
        <taxon>Methanobacteriota</taxon>
        <taxon>Stenosarchaea group</taxon>
        <taxon>Halobacteria</taxon>
        <taxon>Halobacteriales</taxon>
        <taxon>Natrialbaceae</taxon>
        <taxon>Natronobacterium</taxon>
    </lineage>
</organism>
<dbReference type="PATRIC" id="fig|358396.7.peg.1276"/>
<evidence type="ECO:0000313" key="2">
    <source>
        <dbReference type="EMBL" id="APW96812.1"/>
    </source>
</evidence>
<dbReference type="GO" id="GO:0005524">
    <property type="term" value="F:ATP binding"/>
    <property type="evidence" value="ECO:0007669"/>
    <property type="project" value="TreeGrafter"/>
</dbReference>
<dbReference type="STRING" id="358396.CHINAEXTREME_03060"/>
<dbReference type="InterPro" id="IPR002586">
    <property type="entry name" value="CobQ/CobB/MinD/ParA_Nub-bd_dom"/>
</dbReference>
<dbReference type="Gene3D" id="3.40.50.300">
    <property type="entry name" value="P-loop containing nucleotide triphosphate hydrolases"/>
    <property type="match status" value="1"/>
</dbReference>
<sequence length="224" mass="22975">MIVAVGGGKGGVGKTTVALNLARELGAVVVDGDLATGDLPSFEGPTLHDVLAGRADPDDAVVEHGAVPVLSSGRSLAGVRASLLSELPRVLHRLERERGRVVVDCPAGLARDVGYPLHAATVAVLVTIPERAAIVDAVRTRALARDLGTPVGTIVINRASDDGIAGIADRLESKLGTGVATLAERPTIAVAAERDRPVRDAYPTCPSVDSFASIASTLETATEE</sequence>
<reference evidence="2" key="3">
    <citation type="submission" date="2017-01" db="EMBL/GenBank/DDBJ databases">
        <authorList>
            <person name="Mah S.A."/>
            <person name="Swanson W.J."/>
            <person name="Moy G.W."/>
            <person name="Vacquier V.D."/>
        </authorList>
    </citation>
    <scope>NUCLEOTIDE SEQUENCE</scope>
    <source>
        <strain evidence="2">AJ5</strain>
    </source>
</reference>
<dbReference type="PANTHER" id="PTHR43384:SF10">
    <property type="entry name" value="ATPASE INVOLVED IN CHROMOSOME PARTITIONING, PARA_MIND FAMILY"/>
    <property type="match status" value="1"/>
</dbReference>
<name>M0LSL5_NATLA</name>
<gene>
    <name evidence="3" type="ORF">C445_06300</name>
    <name evidence="2" type="ORF">CHINAEXTREME_03060</name>
</gene>